<feature type="transmembrane region" description="Helical" evidence="1">
    <location>
        <begin position="140"/>
        <end position="163"/>
    </location>
</feature>
<feature type="transmembrane region" description="Helical" evidence="1">
    <location>
        <begin position="104"/>
        <end position="128"/>
    </location>
</feature>
<organism evidence="2 3">
    <name type="scientific">Eisenbergiella tayi</name>
    <dbReference type="NCBI Taxonomy" id="1432052"/>
    <lineage>
        <taxon>Bacteria</taxon>
        <taxon>Bacillati</taxon>
        <taxon>Bacillota</taxon>
        <taxon>Clostridia</taxon>
        <taxon>Lachnospirales</taxon>
        <taxon>Lachnospiraceae</taxon>
        <taxon>Eisenbergiella</taxon>
    </lineage>
</organism>
<dbReference type="EMBL" id="MCGH01000003">
    <property type="protein sequence ID" value="ODM04423.1"/>
    <property type="molecule type" value="Genomic_DNA"/>
</dbReference>
<protein>
    <submittedName>
        <fullName evidence="2">ABC-2 family transporter protein</fullName>
    </submittedName>
</protein>
<feature type="transmembrane region" description="Helical" evidence="1">
    <location>
        <begin position="21"/>
        <end position="39"/>
    </location>
</feature>
<keyword evidence="1" id="KW-0812">Transmembrane</keyword>
<sequence length="256" mass="29196">MLNYMKSEWYRQRNNRGLQNTILVCLGLIILMVAVLAFFGRRPGFAYANTYFAFNGIFTSMSGIFPLTLVFAGFMENNSRNRQSPLKNSVAFGIPRSSIYLGKFLVQLLICTLVYLILPAVLVCLSWLFLEHSNEGEWYYLAHALIGGYPLCVFMLSIGFCFIFNIGNSISGILPILFIVYILPYLFRFLGMKYPLFSEAAEWCPASMLGLSFDNAGIHFYWDTPIRMLRCYLSGLGGALIFLCAGIFWLKKREIR</sequence>
<gene>
    <name evidence="2" type="ORF">BEI61_05230</name>
</gene>
<comment type="caution">
    <text evidence="2">The sequence shown here is derived from an EMBL/GenBank/DDBJ whole genome shotgun (WGS) entry which is preliminary data.</text>
</comment>
<accession>A0A1E3A6N9</accession>
<dbReference type="AlphaFoldDB" id="A0A1E3A6N9"/>
<feature type="transmembrane region" description="Helical" evidence="1">
    <location>
        <begin position="170"/>
        <end position="187"/>
    </location>
</feature>
<name>A0A1E3A6N9_9FIRM</name>
<feature type="transmembrane region" description="Helical" evidence="1">
    <location>
        <begin position="51"/>
        <end position="74"/>
    </location>
</feature>
<keyword evidence="1" id="KW-0472">Membrane</keyword>
<evidence type="ECO:0000313" key="2">
    <source>
        <dbReference type="EMBL" id="ODM04423.1"/>
    </source>
</evidence>
<keyword evidence="1" id="KW-1133">Transmembrane helix</keyword>
<proteinExistence type="predicted"/>
<feature type="transmembrane region" description="Helical" evidence="1">
    <location>
        <begin position="232"/>
        <end position="250"/>
    </location>
</feature>
<dbReference type="Proteomes" id="UP000094067">
    <property type="component" value="Unassembled WGS sequence"/>
</dbReference>
<evidence type="ECO:0000313" key="3">
    <source>
        <dbReference type="Proteomes" id="UP000094067"/>
    </source>
</evidence>
<reference evidence="2 3" key="1">
    <citation type="submission" date="2016-07" db="EMBL/GenBank/DDBJ databases">
        <title>Characterization of isolates of Eisenbergiella tayi derived from blood cultures, using whole genome sequencing.</title>
        <authorList>
            <person name="Burdz T."/>
            <person name="Wiebe D."/>
            <person name="Huynh C."/>
            <person name="Bernard K."/>
        </authorList>
    </citation>
    <scope>NUCLEOTIDE SEQUENCE [LARGE SCALE GENOMIC DNA]</scope>
    <source>
        <strain evidence="2 3">NML 110608</strain>
    </source>
</reference>
<evidence type="ECO:0000256" key="1">
    <source>
        <dbReference type="SAM" id="Phobius"/>
    </source>
</evidence>
<dbReference type="RefSeq" id="WP_069154568.1">
    <property type="nucleotide sequence ID" value="NZ_MCGH01000003.1"/>
</dbReference>